<dbReference type="EMBL" id="BSEN01000013">
    <property type="protein sequence ID" value="GLJ77103.1"/>
    <property type="molecule type" value="Genomic_DNA"/>
</dbReference>
<proteinExistence type="predicted"/>
<dbReference type="Proteomes" id="UP001142372">
    <property type="component" value="Unassembled WGS sequence"/>
</dbReference>
<dbReference type="RefSeq" id="WP_271177753.1">
    <property type="nucleotide sequence ID" value="NZ_BAAAJO010000004.1"/>
</dbReference>
<gene>
    <name evidence="1" type="ORF">GCM10017584_26770</name>
</gene>
<reference evidence="1" key="2">
    <citation type="submission" date="2023-01" db="EMBL/GenBank/DDBJ databases">
        <authorList>
            <person name="Sun Q."/>
            <person name="Evtushenko L."/>
        </authorList>
    </citation>
    <scope>NUCLEOTIDE SEQUENCE</scope>
    <source>
        <strain evidence="1">VKM Ac-1401</strain>
    </source>
</reference>
<reference evidence="1" key="1">
    <citation type="journal article" date="2014" name="Int. J. Syst. Evol. Microbiol.">
        <title>Complete genome sequence of Corynebacterium casei LMG S-19264T (=DSM 44701T), isolated from a smear-ripened cheese.</title>
        <authorList>
            <consortium name="US DOE Joint Genome Institute (JGI-PGF)"/>
            <person name="Walter F."/>
            <person name="Albersmeier A."/>
            <person name="Kalinowski J."/>
            <person name="Ruckert C."/>
        </authorList>
    </citation>
    <scope>NUCLEOTIDE SEQUENCE</scope>
    <source>
        <strain evidence="1">VKM Ac-1401</strain>
    </source>
</reference>
<name>A0A9W6HBN1_9MICO</name>
<organism evidence="1 2">
    <name type="scientific">Leifsonia poae</name>
    <dbReference type="NCBI Taxonomy" id="110933"/>
    <lineage>
        <taxon>Bacteria</taxon>
        <taxon>Bacillati</taxon>
        <taxon>Actinomycetota</taxon>
        <taxon>Actinomycetes</taxon>
        <taxon>Micrococcales</taxon>
        <taxon>Microbacteriaceae</taxon>
        <taxon>Leifsonia</taxon>
    </lineage>
</organism>
<sequence length="89" mass="10360">MDRPKPIRYDRDTWLVMRNDDVLPKAVVKRFTDRRGVDQYLLVKWDLDPAKRTLMAVCDSLEKADGLVLYNNHNPLGFWNGPPNRHPAG</sequence>
<protein>
    <submittedName>
        <fullName evidence="1">Uncharacterized protein</fullName>
    </submittedName>
</protein>
<dbReference type="AlphaFoldDB" id="A0A9W6HBN1"/>
<accession>A0A9W6HBN1</accession>
<comment type="caution">
    <text evidence="1">The sequence shown here is derived from an EMBL/GenBank/DDBJ whole genome shotgun (WGS) entry which is preliminary data.</text>
</comment>
<evidence type="ECO:0000313" key="1">
    <source>
        <dbReference type="EMBL" id="GLJ77103.1"/>
    </source>
</evidence>
<keyword evidence="2" id="KW-1185">Reference proteome</keyword>
<evidence type="ECO:0000313" key="2">
    <source>
        <dbReference type="Proteomes" id="UP001142372"/>
    </source>
</evidence>